<dbReference type="SUPFAM" id="SSF52087">
    <property type="entry name" value="CRAL/TRIO domain"/>
    <property type="match status" value="1"/>
</dbReference>
<keyword evidence="10" id="KW-0408">Iron</keyword>
<dbReference type="Proteomes" id="UP000076738">
    <property type="component" value="Unassembled WGS sequence"/>
</dbReference>
<dbReference type="Pfam" id="PF00650">
    <property type="entry name" value="CRAL_TRIO"/>
    <property type="match status" value="1"/>
</dbReference>
<evidence type="ECO:0000256" key="14">
    <source>
        <dbReference type="ARBA" id="ARBA00024180"/>
    </source>
</evidence>
<evidence type="ECO:0000256" key="7">
    <source>
        <dbReference type="ARBA" id="ARBA00022723"/>
    </source>
</evidence>
<evidence type="ECO:0000256" key="6">
    <source>
        <dbReference type="ARBA" id="ARBA00022617"/>
    </source>
</evidence>
<comment type="catalytic activity">
    <reaction evidence="13">
        <text>a 1,2-diacyl-sn-glycero-3-phospho-(1D-myo-inositol)(in) = a 1,2-diacyl-sn-glycero-3-phospho-(1D-myo-inositol)(out)</text>
        <dbReference type="Rhea" id="RHEA:38691"/>
        <dbReference type="ChEBI" id="CHEBI:57880"/>
    </reaction>
    <physiologicalReaction direction="left-to-right" evidence="13">
        <dbReference type="Rhea" id="RHEA:38692"/>
    </physiologicalReaction>
</comment>
<dbReference type="Gene3D" id="3.40.525.10">
    <property type="entry name" value="CRAL-TRIO lipid binding domain"/>
    <property type="match status" value="1"/>
</dbReference>
<dbReference type="GO" id="GO:0046872">
    <property type="term" value="F:metal ion binding"/>
    <property type="evidence" value="ECO:0007669"/>
    <property type="project" value="UniProtKB-KW"/>
</dbReference>
<accession>A0A167SB12</accession>
<dbReference type="GO" id="GO:0017157">
    <property type="term" value="P:regulation of exocytosis"/>
    <property type="evidence" value="ECO:0007669"/>
    <property type="project" value="TreeGrafter"/>
</dbReference>
<keyword evidence="18" id="KW-1185">Reference proteome</keyword>
<dbReference type="PANTHER" id="PTHR47669:SF1">
    <property type="entry name" value="PHOSPHATIDYLINOSITOL TRANSFER PROTEIN SFH5"/>
    <property type="match status" value="1"/>
</dbReference>
<name>A0A167SB12_CALVF</name>
<evidence type="ECO:0000256" key="11">
    <source>
        <dbReference type="ARBA" id="ARBA00023055"/>
    </source>
</evidence>
<keyword evidence="12 15" id="KW-0472">Membrane</keyword>
<keyword evidence="7" id="KW-0479">Metal-binding</keyword>
<keyword evidence="11 15" id="KW-0445">Lipid transport</keyword>
<dbReference type="GO" id="GO:0032541">
    <property type="term" value="C:cortical endoplasmic reticulum"/>
    <property type="evidence" value="ECO:0007669"/>
    <property type="project" value="TreeGrafter"/>
</dbReference>
<keyword evidence="6" id="KW-0349">Heme</keyword>
<evidence type="ECO:0000256" key="10">
    <source>
        <dbReference type="ARBA" id="ARBA00023004"/>
    </source>
</evidence>
<evidence type="ECO:0000313" key="17">
    <source>
        <dbReference type="EMBL" id="KZP01745.1"/>
    </source>
</evidence>
<dbReference type="AlphaFoldDB" id="A0A167SB12"/>
<evidence type="ECO:0000256" key="4">
    <source>
        <dbReference type="ARBA" id="ARBA00022448"/>
    </source>
</evidence>
<dbReference type="GO" id="GO:0008526">
    <property type="term" value="F:phosphatidylinositol transfer activity"/>
    <property type="evidence" value="ECO:0007669"/>
    <property type="project" value="UniProtKB-UniRule"/>
</dbReference>
<evidence type="ECO:0000259" key="16">
    <source>
        <dbReference type="PROSITE" id="PS50191"/>
    </source>
</evidence>
<dbReference type="STRING" id="1330018.A0A167SB12"/>
<comment type="cofactor">
    <cofactor evidence="1">
        <name>heme b</name>
        <dbReference type="ChEBI" id="CHEBI:60344"/>
    </cofactor>
</comment>
<dbReference type="GO" id="GO:0005789">
    <property type="term" value="C:endoplasmic reticulum membrane"/>
    <property type="evidence" value="ECO:0007669"/>
    <property type="project" value="UniProtKB-SubCell"/>
</dbReference>
<dbReference type="OrthoDB" id="75724at2759"/>
<dbReference type="SUPFAM" id="SSF46938">
    <property type="entry name" value="CRAL/TRIO N-terminal domain"/>
    <property type="match status" value="1"/>
</dbReference>
<dbReference type="InterPro" id="IPR036273">
    <property type="entry name" value="CRAL/TRIO_N_dom_sf"/>
</dbReference>
<keyword evidence="8 15" id="KW-0256">Endoplasmic reticulum</keyword>
<dbReference type="SMART" id="SM00516">
    <property type="entry name" value="SEC14"/>
    <property type="match status" value="1"/>
</dbReference>
<dbReference type="CDD" id="cd00170">
    <property type="entry name" value="SEC14"/>
    <property type="match status" value="1"/>
</dbReference>
<proteinExistence type="inferred from homology"/>
<dbReference type="GO" id="GO:0043001">
    <property type="term" value="P:Golgi to plasma membrane protein transport"/>
    <property type="evidence" value="ECO:0007669"/>
    <property type="project" value="TreeGrafter"/>
</dbReference>
<feature type="domain" description="CRAL-TRIO" evidence="16">
    <location>
        <begin position="111"/>
        <end position="287"/>
    </location>
</feature>
<dbReference type="PROSITE" id="PS50191">
    <property type="entry name" value="CRAL_TRIO"/>
    <property type="match status" value="1"/>
</dbReference>
<evidence type="ECO:0000313" key="18">
    <source>
        <dbReference type="Proteomes" id="UP000076738"/>
    </source>
</evidence>
<dbReference type="PANTHER" id="PTHR47669">
    <property type="entry name" value="PHOSPHATIDYLINOSITOL TRANSFER PROTEIN SFH5"/>
    <property type="match status" value="1"/>
</dbReference>
<evidence type="ECO:0000256" key="15">
    <source>
        <dbReference type="RuleBase" id="RU367059"/>
    </source>
</evidence>
<evidence type="ECO:0000256" key="8">
    <source>
        <dbReference type="ARBA" id="ARBA00022824"/>
    </source>
</evidence>
<evidence type="ECO:0000256" key="12">
    <source>
        <dbReference type="ARBA" id="ARBA00023136"/>
    </source>
</evidence>
<evidence type="ECO:0000256" key="1">
    <source>
        <dbReference type="ARBA" id="ARBA00001970"/>
    </source>
</evidence>
<evidence type="ECO:0000256" key="2">
    <source>
        <dbReference type="ARBA" id="ARBA00004406"/>
    </source>
</evidence>
<comment type="subcellular location">
    <subcellularLocation>
        <location evidence="15">Cytoplasm</location>
    </subcellularLocation>
    <subcellularLocation>
        <location evidence="2 15">Endoplasmic reticulum membrane</location>
        <topology evidence="2 15">Peripheral membrane protein</topology>
    </subcellularLocation>
    <subcellularLocation>
        <location evidence="15">Microsome membrane</location>
        <topology evidence="15">Peripheral membrane protein</topology>
    </subcellularLocation>
</comment>
<keyword evidence="9 15" id="KW-0492">Microsome</keyword>
<evidence type="ECO:0000256" key="13">
    <source>
        <dbReference type="ARBA" id="ARBA00024146"/>
    </source>
</evidence>
<gene>
    <name evidence="17" type="ORF">CALVIDRAFT_532515</name>
</gene>
<dbReference type="GO" id="GO:0005829">
    <property type="term" value="C:cytosol"/>
    <property type="evidence" value="ECO:0007669"/>
    <property type="project" value="TreeGrafter"/>
</dbReference>
<dbReference type="EMBL" id="KV417266">
    <property type="protein sequence ID" value="KZP01745.1"/>
    <property type="molecule type" value="Genomic_DNA"/>
</dbReference>
<keyword evidence="5 15" id="KW-0963">Cytoplasm</keyword>
<organism evidence="17 18">
    <name type="scientific">Calocera viscosa (strain TUFC12733)</name>
    <dbReference type="NCBI Taxonomy" id="1330018"/>
    <lineage>
        <taxon>Eukaryota</taxon>
        <taxon>Fungi</taxon>
        <taxon>Dikarya</taxon>
        <taxon>Basidiomycota</taxon>
        <taxon>Agaricomycotina</taxon>
        <taxon>Dacrymycetes</taxon>
        <taxon>Dacrymycetales</taxon>
        <taxon>Dacrymycetaceae</taxon>
        <taxon>Calocera</taxon>
    </lineage>
</organism>
<dbReference type="InterPro" id="IPR036865">
    <property type="entry name" value="CRAL-TRIO_dom_sf"/>
</dbReference>
<dbReference type="GO" id="GO:0005886">
    <property type="term" value="C:plasma membrane"/>
    <property type="evidence" value="ECO:0007669"/>
    <property type="project" value="TreeGrafter"/>
</dbReference>
<dbReference type="InterPro" id="IPR042938">
    <property type="entry name" value="Sfh5"/>
</dbReference>
<evidence type="ECO:0000256" key="9">
    <source>
        <dbReference type="ARBA" id="ARBA00022848"/>
    </source>
</evidence>
<protein>
    <recommendedName>
        <fullName evidence="15">Phosphatidylinositol transfer protein SFH5</fullName>
        <shortName evidence="15">PITP SFH5</shortName>
    </recommendedName>
</protein>
<reference evidence="17 18" key="1">
    <citation type="journal article" date="2016" name="Mol. Biol. Evol.">
        <title>Comparative Genomics of Early-Diverging Mushroom-Forming Fungi Provides Insights into the Origins of Lignocellulose Decay Capabilities.</title>
        <authorList>
            <person name="Nagy L.G."/>
            <person name="Riley R."/>
            <person name="Tritt A."/>
            <person name="Adam C."/>
            <person name="Daum C."/>
            <person name="Floudas D."/>
            <person name="Sun H."/>
            <person name="Yadav J.S."/>
            <person name="Pangilinan J."/>
            <person name="Larsson K.H."/>
            <person name="Matsuura K."/>
            <person name="Barry K."/>
            <person name="Labutti K."/>
            <person name="Kuo R."/>
            <person name="Ohm R.A."/>
            <person name="Bhattacharya S.S."/>
            <person name="Shirouzu T."/>
            <person name="Yoshinaga Y."/>
            <person name="Martin F.M."/>
            <person name="Grigoriev I.V."/>
            <person name="Hibbett D.S."/>
        </authorList>
    </citation>
    <scope>NUCLEOTIDE SEQUENCE [LARGE SCALE GENOMIC DNA]</scope>
    <source>
        <strain evidence="17 18">TUFC12733</strain>
    </source>
</reference>
<sequence length="287" mass="32598">MATTEAETPIGKTTVLEEPQNNLTRKFTEAEWTALKELRTVLPLLFEEAFPKKESARVDPITIWGVSIDPNRLDAKASVVLMHFIRAQVLNVELAKKMLIDTLRWRAEFDPAKAAEEPYDEAIFGKAGHMFGKDPEGRPVQYNIYGGDVDTTKVFADLDKFMRWRVGLMERGCMELDFENVDQMVQVHDYLGVSMSSRTPESKKAAAEATKIFRDYYPETLYKKFFVNVPSFLTWIFWLFRPLLSAATLAKMQVLGIGAKTIGEGMLPFIPASELPKQYGGEAEPKW</sequence>
<dbReference type="InterPro" id="IPR001251">
    <property type="entry name" value="CRAL-TRIO_dom"/>
</dbReference>
<keyword evidence="4 15" id="KW-0813">Transport</keyword>
<comment type="function">
    <text evidence="14">Non-classical phosphatidylinositol (PtdIns) transfer protein (PITP), which exhibits PtdIns-binding/transfer activity in the absence of detectable PtdCho-binding/transfer activity. Regulates PtdIns(4,5)P2 homeostasis at the plasma membrane. Heme-binding protein that may play a role in organic oxidant-induced stress responses.</text>
</comment>
<evidence type="ECO:0000256" key="3">
    <source>
        <dbReference type="ARBA" id="ARBA00006667"/>
    </source>
</evidence>
<evidence type="ECO:0000256" key="5">
    <source>
        <dbReference type="ARBA" id="ARBA00022490"/>
    </source>
</evidence>
<comment type="similarity">
    <text evidence="3 15">Belongs to the SFH5 family.</text>
</comment>